<gene>
    <name evidence="7" type="ordered locus">Shel_03760</name>
</gene>
<sequence length="269" mass="29569">MADTPANSANEFNTENTRPEHTAEAPTAGAGSLQDMANEYWVDDDTRTYLLEIDRFPLLDSQEEADLVAKIRAGAEAADQLRQASQDGVVLDDAEARRLARIQSDGDAAKEQLVGASLRLVARIAKRYIFRGVSFMDLVHEGNMGLIRAAERFDPASGAAFSVYASWWIRAAISRATGRGRWGCFPLDPSETFGEGEIETALSSMSERERDYIRFRFGLENGSSRTFGESAPEPGVVCTLPSGITRERARQIEAKFLAKLRNLRGTLGT</sequence>
<dbReference type="InterPro" id="IPR013325">
    <property type="entry name" value="RNA_pol_sigma_r2"/>
</dbReference>
<feature type="region of interest" description="Disordered" evidence="5">
    <location>
        <begin position="1"/>
        <end position="30"/>
    </location>
</feature>
<organism evidence="7 8">
    <name type="scientific">Slackia heliotrinireducens (strain ATCC 29202 / DSM 20476 / NCTC 11029 / RHS 1)</name>
    <name type="common">Peptococcus heliotrinreducens</name>
    <dbReference type="NCBI Taxonomy" id="471855"/>
    <lineage>
        <taxon>Bacteria</taxon>
        <taxon>Bacillati</taxon>
        <taxon>Actinomycetota</taxon>
        <taxon>Coriobacteriia</taxon>
        <taxon>Eggerthellales</taxon>
        <taxon>Eggerthellaceae</taxon>
        <taxon>Slackia</taxon>
    </lineage>
</organism>
<dbReference type="Gene3D" id="1.20.120.1810">
    <property type="match status" value="1"/>
</dbReference>
<evidence type="ECO:0000256" key="3">
    <source>
        <dbReference type="ARBA" id="ARBA00023125"/>
    </source>
</evidence>
<feature type="compositionally biased region" description="Polar residues" evidence="5">
    <location>
        <begin position="1"/>
        <end position="16"/>
    </location>
</feature>
<dbReference type="InterPro" id="IPR050239">
    <property type="entry name" value="Sigma-70_RNA_pol_init_factors"/>
</dbReference>
<dbReference type="NCBIfam" id="TIGR02937">
    <property type="entry name" value="sigma70-ECF"/>
    <property type="match status" value="1"/>
</dbReference>
<dbReference type="GO" id="GO:0016987">
    <property type="term" value="F:sigma factor activity"/>
    <property type="evidence" value="ECO:0007669"/>
    <property type="project" value="UniProtKB-KW"/>
</dbReference>
<keyword evidence="8" id="KW-1185">Reference proteome</keyword>
<reference evidence="7 8" key="1">
    <citation type="journal article" date="2009" name="Stand. Genomic Sci.">
        <title>Complete genome sequence of Slackia heliotrinireducens type strain (RHS 1).</title>
        <authorList>
            <person name="Pukall R."/>
            <person name="Lapidus A."/>
            <person name="Nolan M."/>
            <person name="Copeland A."/>
            <person name="Glavina Del Rio T."/>
            <person name="Lucas S."/>
            <person name="Chen F."/>
            <person name="Tice H."/>
            <person name="Cheng J.F."/>
            <person name="Chertkov O."/>
            <person name="Bruce D."/>
            <person name="Goodwin L."/>
            <person name="Kuske C."/>
            <person name="Brettin T."/>
            <person name="Detter J.C."/>
            <person name="Han C."/>
            <person name="Pitluck S."/>
            <person name="Pati A."/>
            <person name="Mavrommatis K."/>
            <person name="Ivanova N."/>
            <person name="Ovchinnikova G."/>
            <person name="Chen A."/>
            <person name="Palaniappan K."/>
            <person name="Schneider S."/>
            <person name="Rohde M."/>
            <person name="Chain P."/>
            <person name="D'haeseleer P."/>
            <person name="Goker M."/>
            <person name="Bristow J."/>
            <person name="Eisen J.A."/>
            <person name="Markowitz V."/>
            <person name="Kyrpides N.C."/>
            <person name="Klenk H.P."/>
            <person name="Hugenholtz P."/>
        </authorList>
    </citation>
    <scope>NUCLEOTIDE SEQUENCE [LARGE SCALE GENOMIC DNA]</scope>
    <source>
        <strain evidence="8">ATCC 29202 / DSM 20476 / NCTC 11029 / RHS 1</strain>
    </source>
</reference>
<dbReference type="KEGG" id="shi:Shel_03760"/>
<dbReference type="Gene3D" id="1.10.10.10">
    <property type="entry name" value="Winged helix-like DNA-binding domain superfamily/Winged helix DNA-binding domain"/>
    <property type="match status" value="1"/>
</dbReference>
<dbReference type="InterPro" id="IPR000943">
    <property type="entry name" value="RNA_pol_sigma70"/>
</dbReference>
<dbReference type="AlphaFoldDB" id="C7N2D1"/>
<dbReference type="HOGENOM" id="CLU_1034058_0_0_11"/>
<dbReference type="PANTHER" id="PTHR30603:SF60">
    <property type="entry name" value="RNA POLYMERASE SIGMA FACTOR RPOD"/>
    <property type="match status" value="1"/>
</dbReference>
<evidence type="ECO:0000256" key="4">
    <source>
        <dbReference type="ARBA" id="ARBA00023163"/>
    </source>
</evidence>
<evidence type="ECO:0000313" key="8">
    <source>
        <dbReference type="Proteomes" id="UP000002026"/>
    </source>
</evidence>
<dbReference type="Proteomes" id="UP000002026">
    <property type="component" value="Chromosome"/>
</dbReference>
<dbReference type="PRINTS" id="PR00046">
    <property type="entry name" value="SIGMA70FCT"/>
</dbReference>
<dbReference type="GO" id="GO:0003677">
    <property type="term" value="F:DNA binding"/>
    <property type="evidence" value="ECO:0007669"/>
    <property type="project" value="UniProtKB-KW"/>
</dbReference>
<protein>
    <submittedName>
        <fullName evidence="7">RNA polymerase sigma factor, sigma-70 family</fullName>
    </submittedName>
</protein>
<dbReference type="RefSeq" id="WP_012797544.1">
    <property type="nucleotide sequence ID" value="NC_013165.1"/>
</dbReference>
<dbReference type="STRING" id="471855.Shel_03760"/>
<dbReference type="InterPro" id="IPR009042">
    <property type="entry name" value="RNA_pol_sigma70_r1_2"/>
</dbReference>
<dbReference type="Pfam" id="PF04542">
    <property type="entry name" value="Sigma70_r2"/>
    <property type="match status" value="1"/>
</dbReference>
<keyword evidence="1" id="KW-0805">Transcription regulation</keyword>
<dbReference type="eggNOG" id="COG0568">
    <property type="taxonomic scope" value="Bacteria"/>
</dbReference>
<keyword evidence="3" id="KW-0238">DNA-binding</keyword>
<evidence type="ECO:0000256" key="5">
    <source>
        <dbReference type="SAM" id="MobiDB-lite"/>
    </source>
</evidence>
<dbReference type="PROSITE" id="PS00715">
    <property type="entry name" value="SIGMA70_1"/>
    <property type="match status" value="1"/>
</dbReference>
<dbReference type="PANTHER" id="PTHR30603">
    <property type="entry name" value="RNA POLYMERASE SIGMA FACTOR RPO"/>
    <property type="match status" value="1"/>
</dbReference>
<dbReference type="InterPro" id="IPR007627">
    <property type="entry name" value="RNA_pol_sigma70_r2"/>
</dbReference>
<dbReference type="SUPFAM" id="SSF88659">
    <property type="entry name" value="Sigma3 and sigma4 domains of RNA polymerase sigma factors"/>
    <property type="match status" value="1"/>
</dbReference>
<dbReference type="SUPFAM" id="SSF88946">
    <property type="entry name" value="Sigma2 domain of RNA polymerase sigma factors"/>
    <property type="match status" value="1"/>
</dbReference>
<dbReference type="Pfam" id="PF00140">
    <property type="entry name" value="Sigma70_r1_2"/>
    <property type="match status" value="1"/>
</dbReference>
<dbReference type="InterPro" id="IPR014284">
    <property type="entry name" value="RNA_pol_sigma-70_dom"/>
</dbReference>
<evidence type="ECO:0000313" key="7">
    <source>
        <dbReference type="EMBL" id="ACV21437.1"/>
    </source>
</evidence>
<evidence type="ECO:0000259" key="6">
    <source>
        <dbReference type="PROSITE" id="PS00715"/>
    </source>
</evidence>
<dbReference type="GO" id="GO:0006352">
    <property type="term" value="P:DNA-templated transcription initiation"/>
    <property type="evidence" value="ECO:0007669"/>
    <property type="project" value="InterPro"/>
</dbReference>
<dbReference type="EMBL" id="CP001684">
    <property type="protein sequence ID" value="ACV21437.1"/>
    <property type="molecule type" value="Genomic_DNA"/>
</dbReference>
<name>C7N2D1_SLAHD</name>
<dbReference type="InterPro" id="IPR036388">
    <property type="entry name" value="WH-like_DNA-bd_sf"/>
</dbReference>
<evidence type="ECO:0000256" key="1">
    <source>
        <dbReference type="ARBA" id="ARBA00023015"/>
    </source>
</evidence>
<dbReference type="InterPro" id="IPR013324">
    <property type="entry name" value="RNA_pol_sigma_r3/r4-like"/>
</dbReference>
<evidence type="ECO:0000256" key="2">
    <source>
        <dbReference type="ARBA" id="ARBA00023082"/>
    </source>
</evidence>
<keyword evidence="2" id="KW-0731">Sigma factor</keyword>
<keyword evidence="4" id="KW-0804">Transcription</keyword>
<accession>C7N2D1</accession>
<proteinExistence type="predicted"/>
<feature type="domain" description="RNA polymerase sigma-70" evidence="6">
    <location>
        <begin position="137"/>
        <end position="150"/>
    </location>
</feature>